<dbReference type="Gene3D" id="3.30.559.10">
    <property type="entry name" value="Chloramphenicol acetyltransferase-like domain"/>
    <property type="match status" value="2"/>
</dbReference>
<evidence type="ECO:0000313" key="3">
    <source>
        <dbReference type="Proteomes" id="UP001603857"/>
    </source>
</evidence>
<evidence type="ECO:0000256" key="1">
    <source>
        <dbReference type="ARBA" id="ARBA00009861"/>
    </source>
</evidence>
<organism evidence="2 3">
    <name type="scientific">Flemingia macrophylla</name>
    <dbReference type="NCBI Taxonomy" id="520843"/>
    <lineage>
        <taxon>Eukaryota</taxon>
        <taxon>Viridiplantae</taxon>
        <taxon>Streptophyta</taxon>
        <taxon>Embryophyta</taxon>
        <taxon>Tracheophyta</taxon>
        <taxon>Spermatophyta</taxon>
        <taxon>Magnoliopsida</taxon>
        <taxon>eudicotyledons</taxon>
        <taxon>Gunneridae</taxon>
        <taxon>Pentapetalae</taxon>
        <taxon>rosids</taxon>
        <taxon>fabids</taxon>
        <taxon>Fabales</taxon>
        <taxon>Fabaceae</taxon>
        <taxon>Papilionoideae</taxon>
        <taxon>50 kb inversion clade</taxon>
        <taxon>NPAAA clade</taxon>
        <taxon>indigoferoid/millettioid clade</taxon>
        <taxon>Phaseoleae</taxon>
        <taxon>Flemingia</taxon>
    </lineage>
</organism>
<evidence type="ECO:0000313" key="2">
    <source>
        <dbReference type="EMBL" id="KAL2327044.1"/>
    </source>
</evidence>
<dbReference type="PANTHER" id="PTHR31642">
    <property type="entry name" value="TRICHOTHECENE 3-O-ACETYLTRANSFERASE"/>
    <property type="match status" value="1"/>
</dbReference>
<protein>
    <submittedName>
        <fullName evidence="2">Uncharacterized protein</fullName>
    </submittedName>
</protein>
<dbReference type="Pfam" id="PF02458">
    <property type="entry name" value="Transferase"/>
    <property type="match status" value="1"/>
</dbReference>
<dbReference type="InterPro" id="IPR050317">
    <property type="entry name" value="Plant_Fungal_Acyltransferase"/>
</dbReference>
<dbReference type="PANTHER" id="PTHR31642:SF160">
    <property type="entry name" value="HXXXD-TYPE ACYL-TRANSFERASE FAMILY PROTEIN"/>
    <property type="match status" value="1"/>
</dbReference>
<name>A0ABD1LU57_9FABA</name>
<accession>A0ABD1LU57</accession>
<dbReference type="InterPro" id="IPR023213">
    <property type="entry name" value="CAT-like_dom_sf"/>
</dbReference>
<dbReference type="Proteomes" id="UP001603857">
    <property type="component" value="Unassembled WGS sequence"/>
</dbReference>
<keyword evidence="3" id="KW-1185">Reference proteome</keyword>
<dbReference type="EMBL" id="JBGMDY010000007">
    <property type="protein sequence ID" value="KAL2327044.1"/>
    <property type="molecule type" value="Genomic_DNA"/>
</dbReference>
<gene>
    <name evidence="2" type="ORF">Fmac_020471</name>
</gene>
<proteinExistence type="inferred from homology"/>
<reference evidence="2 3" key="1">
    <citation type="submission" date="2024-08" db="EMBL/GenBank/DDBJ databases">
        <title>Insights into the chromosomal genome structure of Flemingia macrophylla.</title>
        <authorList>
            <person name="Ding Y."/>
            <person name="Zhao Y."/>
            <person name="Bi W."/>
            <person name="Wu M."/>
            <person name="Zhao G."/>
            <person name="Gong Y."/>
            <person name="Li W."/>
            <person name="Zhang P."/>
        </authorList>
    </citation>
    <scope>NUCLEOTIDE SEQUENCE [LARGE SCALE GENOMIC DNA]</scope>
    <source>
        <strain evidence="2">DYQJB</strain>
        <tissue evidence="2">Leaf</tissue>
    </source>
</reference>
<comment type="caution">
    <text evidence="2">The sequence shown here is derived from an EMBL/GenBank/DDBJ whole genome shotgun (WGS) entry which is preliminary data.</text>
</comment>
<comment type="similarity">
    <text evidence="1">Belongs to the plant acyltransferase family.</text>
</comment>
<dbReference type="AlphaFoldDB" id="A0ABD1LU57"/>
<sequence>MSDILKNIAAKENQKFEVKFSRKSVVKALNPPKEPFSITLSNLDLLSGRFPVTYLYFYRKPQSENFKAFVDALKTSLAQILDHYYPFAGKIVQNPKTSEPEIICDNNGALVIEAYTHVPLQDIDFYNLNETLQEKVVSTEPDFPLQIQVTEYTCGGISVAFTFDHALGDASSFGKFIFSWCEIAKSKPLSCKPDHTRNLRPRSSPKYHPSFDQTFMRCSMKEIQNMPMSHISLKRLYHIEASSINMLQKLASENGVKRTKIEAFSAYVWKIMIGAIDQSHEKCKMGWLVDGRERMGRGDKNWMSNYIGNVLSLAFGEASIQELKDKSISDIANTVNEAISKVNNEAHFLDLIDWIECHRPGLMLAKAVLGQEGPVIVVSSGQRFPVTQVDFGFGTPLLGTVYTSIPRVGVGYMNQRLSAKGDGSWTVSAILWPQLEAALQANPIFQPMTASHLQL</sequence>